<feature type="compositionally biased region" description="Acidic residues" evidence="1">
    <location>
        <begin position="703"/>
        <end position="714"/>
    </location>
</feature>
<dbReference type="Gene3D" id="3.40.50.10190">
    <property type="entry name" value="BRCT domain"/>
    <property type="match status" value="4"/>
</dbReference>
<evidence type="ECO:0000256" key="1">
    <source>
        <dbReference type="SAM" id="MobiDB-lite"/>
    </source>
</evidence>
<name>A0A4Y7PVD3_9AGAM</name>
<dbReference type="PANTHER" id="PTHR47667">
    <property type="entry name" value="REGULATOR OF TY1 TRANSPOSITION PROTEIN 107"/>
    <property type="match status" value="1"/>
</dbReference>
<dbReference type="EMBL" id="ML170197">
    <property type="protein sequence ID" value="TDL19364.1"/>
    <property type="molecule type" value="Genomic_DNA"/>
</dbReference>
<dbReference type="AlphaFoldDB" id="A0A4Y7PVD3"/>
<organism evidence="3 4">
    <name type="scientific">Rickenella mellea</name>
    <dbReference type="NCBI Taxonomy" id="50990"/>
    <lineage>
        <taxon>Eukaryota</taxon>
        <taxon>Fungi</taxon>
        <taxon>Dikarya</taxon>
        <taxon>Basidiomycota</taxon>
        <taxon>Agaricomycotina</taxon>
        <taxon>Agaricomycetes</taxon>
        <taxon>Hymenochaetales</taxon>
        <taxon>Rickenellaceae</taxon>
        <taxon>Rickenella</taxon>
    </lineage>
</organism>
<dbReference type="Pfam" id="PF12738">
    <property type="entry name" value="PTCB-BRCT"/>
    <property type="match status" value="2"/>
</dbReference>
<feature type="compositionally biased region" description="Basic residues" evidence="1">
    <location>
        <begin position="687"/>
        <end position="698"/>
    </location>
</feature>
<gene>
    <name evidence="3" type="ORF">BD410DRAFT_792173</name>
</gene>
<feature type="compositionally biased region" description="Polar residues" evidence="1">
    <location>
        <begin position="806"/>
        <end position="851"/>
    </location>
</feature>
<evidence type="ECO:0000313" key="3">
    <source>
        <dbReference type="EMBL" id="TDL19364.1"/>
    </source>
</evidence>
<proteinExistence type="predicted"/>
<dbReference type="GO" id="GO:1990683">
    <property type="term" value="P:DNA double-strand break attachment to nuclear envelope"/>
    <property type="evidence" value="ECO:0007669"/>
    <property type="project" value="TreeGrafter"/>
</dbReference>
<protein>
    <recommendedName>
        <fullName evidence="2">BRCT domain-containing protein</fullName>
    </recommendedName>
</protein>
<dbReference type="SUPFAM" id="SSF52113">
    <property type="entry name" value="BRCT domain"/>
    <property type="match status" value="4"/>
</dbReference>
<feature type="compositionally biased region" description="Low complexity" evidence="1">
    <location>
        <begin position="759"/>
        <end position="770"/>
    </location>
</feature>
<dbReference type="VEuPathDB" id="FungiDB:BD410DRAFT_792173"/>
<feature type="compositionally biased region" description="Basic and acidic residues" evidence="1">
    <location>
        <begin position="552"/>
        <end position="581"/>
    </location>
</feature>
<dbReference type="GO" id="GO:0005634">
    <property type="term" value="C:nucleus"/>
    <property type="evidence" value="ECO:0007669"/>
    <property type="project" value="TreeGrafter"/>
</dbReference>
<dbReference type="Pfam" id="PF16770">
    <property type="entry name" value="RTT107_BRCT_5"/>
    <property type="match status" value="1"/>
</dbReference>
<feature type="compositionally biased region" description="Basic and acidic residues" evidence="1">
    <location>
        <begin position="958"/>
        <end position="979"/>
    </location>
</feature>
<feature type="domain" description="BRCT" evidence="2">
    <location>
        <begin position="1004"/>
        <end position="1071"/>
    </location>
</feature>
<dbReference type="SMART" id="SM00292">
    <property type="entry name" value="BRCT"/>
    <property type="match status" value="4"/>
</dbReference>
<dbReference type="OrthoDB" id="342264at2759"/>
<feature type="compositionally biased region" description="Basic and acidic residues" evidence="1">
    <location>
        <begin position="867"/>
        <end position="895"/>
    </location>
</feature>
<dbReference type="InterPro" id="IPR053036">
    <property type="entry name" value="CellCycle_DNARepair_Reg"/>
</dbReference>
<feature type="compositionally biased region" description="Basic and acidic residues" evidence="1">
    <location>
        <begin position="466"/>
        <end position="483"/>
    </location>
</feature>
<feature type="domain" description="BRCT" evidence="2">
    <location>
        <begin position="1"/>
        <end position="85"/>
    </location>
</feature>
<dbReference type="InterPro" id="IPR001357">
    <property type="entry name" value="BRCT_dom"/>
</dbReference>
<accession>A0A4Y7PVD3</accession>
<feature type="region of interest" description="Disordered" evidence="1">
    <location>
        <begin position="466"/>
        <end position="991"/>
    </location>
</feature>
<dbReference type="GO" id="GO:0006302">
    <property type="term" value="P:double-strand break repair"/>
    <property type="evidence" value="ECO:0007669"/>
    <property type="project" value="TreeGrafter"/>
</dbReference>
<evidence type="ECO:0000259" key="2">
    <source>
        <dbReference type="PROSITE" id="PS50172"/>
    </source>
</evidence>
<feature type="compositionally biased region" description="Acidic residues" evidence="1">
    <location>
        <begin position="512"/>
        <end position="522"/>
    </location>
</feature>
<dbReference type="CDD" id="cd17743">
    <property type="entry name" value="BRCT_BRC1_like_rpt5"/>
    <property type="match status" value="1"/>
</dbReference>
<dbReference type="Proteomes" id="UP000294933">
    <property type="component" value="Unassembled WGS sequence"/>
</dbReference>
<evidence type="ECO:0000313" key="4">
    <source>
        <dbReference type="Proteomes" id="UP000294933"/>
    </source>
</evidence>
<feature type="compositionally biased region" description="Basic and acidic residues" evidence="1">
    <location>
        <begin position="778"/>
        <end position="790"/>
    </location>
</feature>
<dbReference type="GO" id="GO:0035361">
    <property type="term" value="C:Cul8-RING ubiquitin ligase complex"/>
    <property type="evidence" value="ECO:0007669"/>
    <property type="project" value="TreeGrafter"/>
</dbReference>
<keyword evidence="4" id="KW-1185">Reference proteome</keyword>
<feature type="compositionally biased region" description="Basic and acidic residues" evidence="1">
    <location>
        <begin position="906"/>
        <end position="918"/>
    </location>
</feature>
<sequence length="1196" mass="133739">MLFSDVNYHISSSLGFDQHAELSNILNPNGAVEAKSIPEATHIITNSTQFEGWQGVPTNAVVVSDEWVIRSLLHGKQQDPKLYSADPKKIFSGVVATTTEIEDSDKEVIAAGINALGGLFRQGLTRDCTHLLTPYPGSDKYNAALDSREYSRIKIVLPHWFDDCYHLLQRLDETPYEWPDPPIFHKRNAAPGERTKSVLSTEQKTLFKSVINTKHVSTLENETEKDKEDEVLIDVDRSDVWGDRRILLSRDMELSARGRASAELSIQRAGGTIVRLKEDDDEAQKVEGVDVFVCRYRLGAAFAKAFRAQKTIGTLAWLMHVQKTQVLTRPEDHLLHYPTPSKKIDGFEKHIFTVTNYTGEARDYLKQMVAVMGAEFTAMMSGKNTVVIAASLQGEKTTKAREWSLPIVNHLWLEDCFIQWRNLTPANEKYIRFPQGMDFGKLLGERGVGRVVISDVEIMKELEKQEVEDAEKKSKAPEKDKAKPHSSPTRRSDRGGPLPSANSARDAREVEDVVELLDDEPLEEQKSSPRRSTRGSPSKGTKRPAQLDSDEGSERRPAKKREGGGKSKGNYESDGEDERKVKTTSSQTPRKTSPERKKGRRRHRRHPDEDEESEDEVLLPRSEPRSVPSSSKAKGKAPQRATRSTAMDEEEESEDEIMLPKGKPQSSVGGKKGRHQVREEEEETVRQPKKTTSRAAARRRVEEEGEEEEDDDEPVLLTPVKVGPPRGKKAGPSKDPQSSSSDKRPGPTPKRMLSVLLDPLPKSASKSGSPPKGPLHRTRSEHASAAEERSLPSSPPKRAKPDARTPTPSGSEDSAPSSRPGPSNMSSGSRASMPYTLQRTPSKRSAASKANQKLREEVMPDVVNFQKEMKRGNVRGTWEEKGVKKEHDVENGKGDGKRRRASDTSGIHDESEDNEVREIKKRKTTAKGKKRASEDESEDDEDRPTSIPDKPRAGHGRGGQETKATKGKKVVVERDRSESISEGEGSPTDPRLVKIMTTQVELSDDVFKALVKMGMKFTTKANECTHLIANNIARTEKFLCAMSHGPYIVMEKWAVNSVAAKRVMPERQYALVDAANEQKYRFKLSEALERARSSKDRVLEGHTFYVTPSVSLKLNYELLKKFAASAGAKATTQTPTIRLLEPDDRRHVISCLEDKSIWRHLAEKGYSIYGHELLLTGILTQRMEWDNPAFILQHDS</sequence>
<feature type="compositionally biased region" description="Basic residues" evidence="1">
    <location>
        <begin position="919"/>
        <end position="930"/>
    </location>
</feature>
<dbReference type="PROSITE" id="PS50172">
    <property type="entry name" value="BRCT"/>
    <property type="match status" value="4"/>
</dbReference>
<dbReference type="PANTHER" id="PTHR47667:SF1">
    <property type="entry name" value="REGULATOR OF TY1 TRANSPOSITION PROTEIN 107"/>
    <property type="match status" value="1"/>
</dbReference>
<reference evidence="3 4" key="1">
    <citation type="submission" date="2018-06" db="EMBL/GenBank/DDBJ databases">
        <title>A transcriptomic atlas of mushroom development highlights an independent origin of complex multicellularity.</title>
        <authorList>
            <consortium name="DOE Joint Genome Institute"/>
            <person name="Krizsan K."/>
            <person name="Almasi E."/>
            <person name="Merenyi Z."/>
            <person name="Sahu N."/>
            <person name="Viragh M."/>
            <person name="Koszo T."/>
            <person name="Mondo S."/>
            <person name="Kiss B."/>
            <person name="Balint B."/>
            <person name="Kues U."/>
            <person name="Barry K."/>
            <person name="Hegedus J.C."/>
            <person name="Henrissat B."/>
            <person name="Johnson J."/>
            <person name="Lipzen A."/>
            <person name="Ohm R."/>
            <person name="Nagy I."/>
            <person name="Pangilinan J."/>
            <person name="Yan J."/>
            <person name="Xiong Y."/>
            <person name="Grigoriev I.V."/>
            <person name="Hibbett D.S."/>
            <person name="Nagy L.G."/>
        </authorList>
    </citation>
    <scope>NUCLEOTIDE SEQUENCE [LARGE SCALE GENOMIC DNA]</scope>
    <source>
        <strain evidence="3 4">SZMC22713</strain>
    </source>
</reference>
<feature type="compositionally biased region" description="Acidic residues" evidence="1">
    <location>
        <begin position="647"/>
        <end position="657"/>
    </location>
</feature>
<dbReference type="STRING" id="50990.A0A4Y7PVD3"/>
<dbReference type="CDD" id="cd18436">
    <property type="entry name" value="BRCT_BRC1_like_rpt2"/>
    <property type="match status" value="1"/>
</dbReference>
<dbReference type="Pfam" id="PF16589">
    <property type="entry name" value="BRCT_2"/>
    <property type="match status" value="1"/>
</dbReference>
<feature type="domain" description="BRCT" evidence="2">
    <location>
        <begin position="86"/>
        <end position="178"/>
    </location>
</feature>
<dbReference type="CDD" id="cd18432">
    <property type="entry name" value="BRCT_PAXIP1_rpt6_like"/>
    <property type="match status" value="1"/>
</dbReference>
<dbReference type="InterPro" id="IPR036420">
    <property type="entry name" value="BRCT_dom_sf"/>
</dbReference>
<feature type="domain" description="BRCT" evidence="2">
    <location>
        <begin position="342"/>
        <end position="417"/>
    </location>
</feature>